<keyword evidence="9" id="KW-0539">Nucleus</keyword>
<keyword evidence="5 12" id="KW-0963">Cytoplasm</keyword>
<dbReference type="GO" id="GO:0005786">
    <property type="term" value="C:signal recognition particle, endoplasmic reticulum targeting"/>
    <property type="evidence" value="ECO:0007669"/>
    <property type="project" value="UniProtKB-KW"/>
</dbReference>
<dbReference type="GO" id="GO:0030942">
    <property type="term" value="F:endoplasmic reticulum signal peptide binding"/>
    <property type="evidence" value="ECO:0007669"/>
    <property type="project" value="InterPro"/>
</dbReference>
<evidence type="ECO:0000256" key="1">
    <source>
        <dbReference type="ARBA" id="ARBA00004240"/>
    </source>
</evidence>
<proteinExistence type="inferred from homology"/>
<dbReference type="GO" id="GO:0005730">
    <property type="term" value="C:nucleolus"/>
    <property type="evidence" value="ECO:0007669"/>
    <property type="project" value="UniProtKB-SubCell"/>
</dbReference>
<evidence type="ECO:0000313" key="13">
    <source>
        <dbReference type="EMBL" id="KAK2181664.1"/>
    </source>
</evidence>
<dbReference type="GO" id="GO:0005047">
    <property type="term" value="F:signal recognition particle binding"/>
    <property type="evidence" value="ECO:0007669"/>
    <property type="project" value="InterPro"/>
</dbReference>
<evidence type="ECO:0000256" key="5">
    <source>
        <dbReference type="ARBA" id="ARBA00022490"/>
    </source>
</evidence>
<comment type="subcellular location">
    <subcellularLocation>
        <location evidence="2 12">Cytoplasm</location>
    </subcellularLocation>
    <subcellularLocation>
        <location evidence="1">Endoplasmic reticulum</location>
    </subcellularLocation>
    <subcellularLocation>
        <location evidence="3">Nucleus</location>
        <location evidence="3">Nucleolus</location>
    </subcellularLocation>
</comment>
<evidence type="ECO:0000256" key="9">
    <source>
        <dbReference type="ARBA" id="ARBA00023242"/>
    </source>
</evidence>
<sequence>MAAGDGVDVVHSEDVDQNDENTPHPMSFTLPVLQVVREAQQQHGLRHGDMQRYRQYCARRLRRIRKSLHFPQGYRNKVQPKKITEEILTDVRYLYLPLMEAERAWAYSLQLKSEANTEPRKRFHMVNRLKKSVQHTEVLQALCDSDKCDALTQLEVQAYCAWMKATLQFEMDHWKAAIELFTSAKTIYEKLASTFVDELKDVYLQRVNEISPNIRYCAYNIGDESAINDLMEMRLKSGQEDGLTNRLDELIEKTREKQASSLLEVTWRGRTVPIKNEKVRVFLLSLQESETHITDASTIDSKLSVYESLLKELIDAQQCLKDDLRDDPLFKALQRGQVTEEKVPNMIYLHTYLTYLRQTKTAERNLLMAESLKTNLRTARPEEGKKLTKPQDLARLYDIIIQNLAEVSSLPGLEYDDDLQQDINTQIVSYKAFRCSYIAQTYAAAKKWRETLALCERTLKYAQEALASLAGSRKVKSTQTVEMQSSLEDLVREVEGMKYSCHASSILDTQSEVATPAASKTSIPLSERLDEYIEDPNVTTKKPNLTQFPPSFEPVPCKPLFFDVALSLVEFPSLEDKLQTQKAATGGLTGIMKGWLWGGKKK</sequence>
<keyword evidence="7 12" id="KW-0694">RNA-binding</keyword>
<dbReference type="PIRSF" id="PIRSF038995">
    <property type="entry name" value="SRP68"/>
    <property type="match status" value="1"/>
</dbReference>
<keyword evidence="10 12" id="KW-0687">Ribonucleoprotein</keyword>
<dbReference type="GO" id="GO:0005783">
    <property type="term" value="C:endoplasmic reticulum"/>
    <property type="evidence" value="ECO:0007669"/>
    <property type="project" value="UniProtKB-SubCell"/>
</dbReference>
<evidence type="ECO:0000256" key="7">
    <source>
        <dbReference type="ARBA" id="ARBA00022884"/>
    </source>
</evidence>
<dbReference type="GO" id="GO:0005829">
    <property type="term" value="C:cytosol"/>
    <property type="evidence" value="ECO:0007669"/>
    <property type="project" value="UniProtKB-ARBA"/>
</dbReference>
<evidence type="ECO:0000256" key="6">
    <source>
        <dbReference type="ARBA" id="ARBA00022824"/>
    </source>
</evidence>
<organism evidence="13 14">
    <name type="scientific">Ridgeia piscesae</name>
    <name type="common">Tubeworm</name>
    <dbReference type="NCBI Taxonomy" id="27915"/>
    <lineage>
        <taxon>Eukaryota</taxon>
        <taxon>Metazoa</taxon>
        <taxon>Spiralia</taxon>
        <taxon>Lophotrochozoa</taxon>
        <taxon>Annelida</taxon>
        <taxon>Polychaeta</taxon>
        <taxon>Sedentaria</taxon>
        <taxon>Canalipalpata</taxon>
        <taxon>Sabellida</taxon>
        <taxon>Siboglinidae</taxon>
        <taxon>Ridgeia</taxon>
    </lineage>
</organism>
<comment type="similarity">
    <text evidence="4 12">Belongs to the SRP68 family.</text>
</comment>
<keyword evidence="6" id="KW-0256">Endoplasmic reticulum</keyword>
<dbReference type="Proteomes" id="UP001209878">
    <property type="component" value="Unassembled WGS sequence"/>
</dbReference>
<dbReference type="Gene3D" id="1.10.3450.40">
    <property type="entry name" value="Signal recognition particle, SRP68 subunit, RNA-binding domain"/>
    <property type="match status" value="1"/>
</dbReference>
<dbReference type="AlphaFoldDB" id="A0AAD9L244"/>
<dbReference type="InterPro" id="IPR038253">
    <property type="entry name" value="SRP68_N_sf"/>
</dbReference>
<evidence type="ECO:0000256" key="8">
    <source>
        <dbReference type="ARBA" id="ARBA00023135"/>
    </source>
</evidence>
<protein>
    <recommendedName>
        <fullName evidence="11 12">Signal recognition particle subunit SRP68</fullName>
        <shortName evidence="12">SRP68</shortName>
    </recommendedName>
</protein>
<evidence type="ECO:0000256" key="2">
    <source>
        <dbReference type="ARBA" id="ARBA00004496"/>
    </source>
</evidence>
<dbReference type="FunFam" id="1.10.3450.40:FF:000001">
    <property type="entry name" value="Signal recognition particle subunit SRP68"/>
    <property type="match status" value="1"/>
</dbReference>
<evidence type="ECO:0000256" key="3">
    <source>
        <dbReference type="ARBA" id="ARBA00004604"/>
    </source>
</evidence>
<dbReference type="Pfam" id="PF16969">
    <property type="entry name" value="SRP68"/>
    <property type="match status" value="1"/>
</dbReference>
<comment type="caution">
    <text evidence="13">The sequence shown here is derived from an EMBL/GenBank/DDBJ whole genome shotgun (WGS) entry which is preliminary data.</text>
</comment>
<reference evidence="13" key="1">
    <citation type="journal article" date="2023" name="Mol. Biol. Evol.">
        <title>Third-Generation Sequencing Reveals the Adaptive Role of the Epigenome in Three Deep-Sea Polychaetes.</title>
        <authorList>
            <person name="Perez M."/>
            <person name="Aroh O."/>
            <person name="Sun Y."/>
            <person name="Lan Y."/>
            <person name="Juniper S.K."/>
            <person name="Young C.R."/>
            <person name="Angers B."/>
            <person name="Qian P.Y."/>
        </authorList>
    </citation>
    <scope>NUCLEOTIDE SEQUENCE</scope>
    <source>
        <strain evidence="13">R07B-5</strain>
    </source>
</reference>
<keyword evidence="14" id="KW-1185">Reference proteome</keyword>
<accession>A0AAD9L244</accession>
<evidence type="ECO:0000256" key="4">
    <source>
        <dbReference type="ARBA" id="ARBA00009352"/>
    </source>
</evidence>
<dbReference type="GO" id="GO:0006614">
    <property type="term" value="P:SRP-dependent cotranslational protein targeting to membrane"/>
    <property type="evidence" value="ECO:0007669"/>
    <property type="project" value="InterPro"/>
</dbReference>
<dbReference type="EMBL" id="JAODUO010000387">
    <property type="protein sequence ID" value="KAK2181664.1"/>
    <property type="molecule type" value="Genomic_DNA"/>
</dbReference>
<dbReference type="PANTHER" id="PTHR12860:SF0">
    <property type="entry name" value="SIGNAL RECOGNITION PARTICLE SUBUNIT SRP68"/>
    <property type="match status" value="1"/>
</dbReference>
<name>A0AAD9L244_RIDPI</name>
<comment type="function">
    <text evidence="12">Component of the signal recognition particle (SRP) complex, a ribonucleoprotein complex that mediates the cotranslational targeting of secretory and membrane proteins to the endoplasmic reticulum (ER). The SRP complex interacts with the signal sequence in nascent secretory and membrane proteins and directs them to the membrane of the ER.</text>
</comment>
<dbReference type="InterPro" id="IPR034652">
    <property type="entry name" value="SRP68-RBD"/>
</dbReference>
<evidence type="ECO:0000256" key="10">
    <source>
        <dbReference type="ARBA" id="ARBA00023274"/>
    </source>
</evidence>
<dbReference type="CDD" id="cd15481">
    <property type="entry name" value="SRP68-RBD"/>
    <property type="match status" value="1"/>
</dbReference>
<evidence type="ECO:0000256" key="11">
    <source>
        <dbReference type="ARBA" id="ARBA00029498"/>
    </source>
</evidence>
<dbReference type="PANTHER" id="PTHR12860">
    <property type="entry name" value="SIGNAL RECOGNITION PARTICLE 68 KDA PROTEIN"/>
    <property type="match status" value="1"/>
</dbReference>
<dbReference type="InterPro" id="IPR026258">
    <property type="entry name" value="SRP68"/>
</dbReference>
<evidence type="ECO:0000256" key="12">
    <source>
        <dbReference type="PIRNR" id="PIRNR038995"/>
    </source>
</evidence>
<evidence type="ECO:0000313" key="14">
    <source>
        <dbReference type="Proteomes" id="UP001209878"/>
    </source>
</evidence>
<keyword evidence="8 12" id="KW-0733">Signal recognition particle</keyword>
<dbReference type="GO" id="GO:0008312">
    <property type="term" value="F:7S RNA binding"/>
    <property type="evidence" value="ECO:0007669"/>
    <property type="project" value="InterPro"/>
</dbReference>
<gene>
    <name evidence="13" type="ORF">NP493_386g05040</name>
</gene>